<dbReference type="PROSITE" id="PS50240">
    <property type="entry name" value="TRYPSIN_DOM"/>
    <property type="match status" value="1"/>
</dbReference>
<dbReference type="AlphaFoldDB" id="A0A8J9Y420"/>
<name>A0A8J9Y420_9NEOP</name>
<reference evidence="7" key="1">
    <citation type="submission" date="2021-12" db="EMBL/GenBank/DDBJ databases">
        <authorList>
            <person name="Martin H S."/>
        </authorList>
    </citation>
    <scope>NUCLEOTIDE SEQUENCE</scope>
</reference>
<feature type="non-terminal residue" evidence="7">
    <location>
        <position position="459"/>
    </location>
</feature>
<dbReference type="SMART" id="SM00020">
    <property type="entry name" value="Tryp_SPc"/>
    <property type="match status" value="1"/>
</dbReference>
<sequence>MHSICFLVLNLLLVGAQNYTGNCDESLFVNNISSSLVNLLGVDEDSNRIKELKEKLKKIDKYVIDKNKYAELLLDETMRTELNETNFHNALNEIDHFRFLIEKEPKNLYLKLKEKMTRDDILKILAERNKSRKFSKSARKMMNNVLADNINDEIIDNVVDKIIAQSPKDNHKFKYDIEDDKYWDPQQELEDLKEFHQHDGRRIFKGERTTIRYYPFMVSIHVMGRFWCGGVIYWHDLVLTSAACLQLMHNNRFFRENPSVLRVRVGSNHSRIGGEMVDALEVYFHPGYNPRTLRHNIAVIRLRRHLFFSYHRIPKMISISHNKLGLSPTSEVLLLGWGVTKHDAGGPALLSGQLVGIISFGPAFCGAQNVPTVFTLVGAHADWIDNVNESMPSYYHGKKRTTTLEPFTYFPEFKPNRPIITRARTEVAGTTKSSTSAAARIKQMIAEDSDMEGFSIDSK</sequence>
<keyword evidence="2" id="KW-0378">Hydrolase</keyword>
<dbReference type="InterPro" id="IPR043504">
    <property type="entry name" value="Peptidase_S1_PA_chymotrypsin"/>
</dbReference>
<protein>
    <recommendedName>
        <fullName evidence="6">Peptidase S1 domain-containing protein</fullName>
    </recommendedName>
</protein>
<dbReference type="SUPFAM" id="SSF50494">
    <property type="entry name" value="Trypsin-like serine proteases"/>
    <property type="match status" value="1"/>
</dbReference>
<evidence type="ECO:0000256" key="1">
    <source>
        <dbReference type="ARBA" id="ARBA00022670"/>
    </source>
</evidence>
<dbReference type="Pfam" id="PF00089">
    <property type="entry name" value="Trypsin"/>
    <property type="match status" value="1"/>
</dbReference>
<accession>A0A8J9Y420</accession>
<dbReference type="PANTHER" id="PTHR24276:SF91">
    <property type="entry name" value="AT26814P-RELATED"/>
    <property type="match status" value="1"/>
</dbReference>
<dbReference type="Gene3D" id="2.40.10.10">
    <property type="entry name" value="Trypsin-like serine proteases"/>
    <property type="match status" value="2"/>
</dbReference>
<dbReference type="Proteomes" id="UP000838878">
    <property type="component" value="Chromosome 12"/>
</dbReference>
<keyword evidence="5" id="KW-0732">Signal</keyword>
<dbReference type="GO" id="GO:0004252">
    <property type="term" value="F:serine-type endopeptidase activity"/>
    <property type="evidence" value="ECO:0007669"/>
    <property type="project" value="InterPro"/>
</dbReference>
<keyword evidence="1" id="KW-0645">Protease</keyword>
<feature type="domain" description="Peptidase S1" evidence="6">
    <location>
        <begin position="203"/>
        <end position="389"/>
    </location>
</feature>
<evidence type="ECO:0000259" key="6">
    <source>
        <dbReference type="PROSITE" id="PS50240"/>
    </source>
</evidence>
<feature type="chain" id="PRO_5035418692" description="Peptidase S1 domain-containing protein" evidence="5">
    <location>
        <begin position="17"/>
        <end position="459"/>
    </location>
</feature>
<feature type="signal peptide" evidence="5">
    <location>
        <begin position="1"/>
        <end position="16"/>
    </location>
</feature>
<dbReference type="InterPro" id="IPR009003">
    <property type="entry name" value="Peptidase_S1_PA"/>
</dbReference>
<dbReference type="OrthoDB" id="6380398at2759"/>
<dbReference type="GO" id="GO:0006508">
    <property type="term" value="P:proteolysis"/>
    <property type="evidence" value="ECO:0007669"/>
    <property type="project" value="UniProtKB-KW"/>
</dbReference>
<evidence type="ECO:0000313" key="7">
    <source>
        <dbReference type="EMBL" id="CAH0718029.1"/>
    </source>
</evidence>
<dbReference type="PANTHER" id="PTHR24276">
    <property type="entry name" value="POLYSERASE-RELATED"/>
    <property type="match status" value="1"/>
</dbReference>
<gene>
    <name evidence="7" type="ORF">BINO364_LOCUS4571</name>
</gene>
<proteinExistence type="predicted"/>
<evidence type="ECO:0000256" key="4">
    <source>
        <dbReference type="ARBA" id="ARBA00023157"/>
    </source>
</evidence>
<evidence type="ECO:0000256" key="2">
    <source>
        <dbReference type="ARBA" id="ARBA00022801"/>
    </source>
</evidence>
<evidence type="ECO:0000313" key="8">
    <source>
        <dbReference type="Proteomes" id="UP000838878"/>
    </source>
</evidence>
<dbReference type="InterPro" id="IPR001254">
    <property type="entry name" value="Trypsin_dom"/>
</dbReference>
<keyword evidence="4" id="KW-1015">Disulfide bond</keyword>
<evidence type="ECO:0000256" key="3">
    <source>
        <dbReference type="ARBA" id="ARBA00022825"/>
    </source>
</evidence>
<organism evidence="7 8">
    <name type="scientific">Brenthis ino</name>
    <name type="common">lesser marbled fritillary</name>
    <dbReference type="NCBI Taxonomy" id="405034"/>
    <lineage>
        <taxon>Eukaryota</taxon>
        <taxon>Metazoa</taxon>
        <taxon>Ecdysozoa</taxon>
        <taxon>Arthropoda</taxon>
        <taxon>Hexapoda</taxon>
        <taxon>Insecta</taxon>
        <taxon>Pterygota</taxon>
        <taxon>Neoptera</taxon>
        <taxon>Endopterygota</taxon>
        <taxon>Lepidoptera</taxon>
        <taxon>Glossata</taxon>
        <taxon>Ditrysia</taxon>
        <taxon>Papilionoidea</taxon>
        <taxon>Nymphalidae</taxon>
        <taxon>Heliconiinae</taxon>
        <taxon>Argynnini</taxon>
        <taxon>Brenthis</taxon>
    </lineage>
</organism>
<dbReference type="InterPro" id="IPR050430">
    <property type="entry name" value="Peptidase_S1"/>
</dbReference>
<dbReference type="EMBL" id="OV170232">
    <property type="protein sequence ID" value="CAH0718029.1"/>
    <property type="molecule type" value="Genomic_DNA"/>
</dbReference>
<evidence type="ECO:0000256" key="5">
    <source>
        <dbReference type="SAM" id="SignalP"/>
    </source>
</evidence>
<keyword evidence="8" id="KW-1185">Reference proteome</keyword>
<keyword evidence="3" id="KW-0720">Serine protease</keyword>